<dbReference type="EMBL" id="LBMM01021618">
    <property type="protein sequence ID" value="KMQ83040.1"/>
    <property type="molecule type" value="Genomic_DNA"/>
</dbReference>
<keyword evidence="3" id="KW-1185">Reference proteome</keyword>
<reference evidence="2 3" key="1">
    <citation type="submission" date="2015-04" db="EMBL/GenBank/DDBJ databases">
        <title>Lasius niger genome sequencing.</title>
        <authorList>
            <person name="Konorov E.A."/>
            <person name="Nikitin M.A."/>
            <person name="Kirill M.V."/>
            <person name="Chang P."/>
        </authorList>
    </citation>
    <scope>NUCLEOTIDE SEQUENCE [LARGE SCALE GENOMIC DNA]</scope>
    <source>
        <tissue evidence="2">Whole</tissue>
    </source>
</reference>
<gene>
    <name evidence="2" type="ORF">RF55_21112</name>
</gene>
<dbReference type="OrthoDB" id="7696997at2759"/>
<proteinExistence type="predicted"/>
<sequence>MEKLIASQQELHGRIARSGDNLRKAGAARLSVALVQSALKILDRKWAKFEEQHEELQSEYGARLEEHHYAKDDFVSVVEMEYLQQRAELLEVEQGLAKVLVGRDAKPVHSESSSSRNVLPRIQLPQFSGKFEDWPAFRDLFRSIVVDEAALSKVEKMHYLKTSVKGDADQLIRNLPATQENFERAWDTLTEHFENKRLLVRSYLSAFTSLLKMKSDSAADLRRIFHGVVSTVGALEGIGRPITDGSDLFVHLVIELLDAKTRREWENSLGKSSLPPSYEALRGFLQEQMMTQEVLRVASGEPSAKSSDKTGRAARVHHAKGRGAESNRSCPLCKKEHFLAFCDTYKKKSAQERREIVNTHQRCWNCLGRHMIGECSSVKTCTSARGGTTLPCTRHSRPWP</sequence>
<evidence type="ECO:0000313" key="3">
    <source>
        <dbReference type="Proteomes" id="UP000036403"/>
    </source>
</evidence>
<dbReference type="Proteomes" id="UP000036403">
    <property type="component" value="Unassembled WGS sequence"/>
</dbReference>
<dbReference type="AlphaFoldDB" id="A0A0J7MR71"/>
<dbReference type="PANTHER" id="PTHR47331:SF1">
    <property type="entry name" value="GAG-LIKE PROTEIN"/>
    <property type="match status" value="1"/>
</dbReference>
<evidence type="ECO:0000256" key="1">
    <source>
        <dbReference type="SAM" id="MobiDB-lite"/>
    </source>
</evidence>
<evidence type="ECO:0000313" key="2">
    <source>
        <dbReference type="EMBL" id="KMQ83040.1"/>
    </source>
</evidence>
<dbReference type="PaxDb" id="67767-A0A0J7MR71"/>
<comment type="caution">
    <text evidence="2">The sequence shown here is derived from an EMBL/GenBank/DDBJ whole genome shotgun (WGS) entry which is preliminary data.</text>
</comment>
<organism evidence="2 3">
    <name type="scientific">Lasius niger</name>
    <name type="common">Black garden ant</name>
    <dbReference type="NCBI Taxonomy" id="67767"/>
    <lineage>
        <taxon>Eukaryota</taxon>
        <taxon>Metazoa</taxon>
        <taxon>Ecdysozoa</taxon>
        <taxon>Arthropoda</taxon>
        <taxon>Hexapoda</taxon>
        <taxon>Insecta</taxon>
        <taxon>Pterygota</taxon>
        <taxon>Neoptera</taxon>
        <taxon>Endopterygota</taxon>
        <taxon>Hymenoptera</taxon>
        <taxon>Apocrita</taxon>
        <taxon>Aculeata</taxon>
        <taxon>Formicoidea</taxon>
        <taxon>Formicidae</taxon>
        <taxon>Formicinae</taxon>
        <taxon>Lasius</taxon>
        <taxon>Lasius</taxon>
    </lineage>
</organism>
<evidence type="ECO:0008006" key="4">
    <source>
        <dbReference type="Google" id="ProtNLM"/>
    </source>
</evidence>
<accession>A0A0J7MR71</accession>
<dbReference type="PANTHER" id="PTHR47331">
    <property type="entry name" value="PHD-TYPE DOMAIN-CONTAINING PROTEIN"/>
    <property type="match status" value="1"/>
</dbReference>
<name>A0A0J7MR71_LASNI</name>
<protein>
    <recommendedName>
        <fullName evidence="4">Gag-pol polyprotein</fullName>
    </recommendedName>
</protein>
<feature type="region of interest" description="Disordered" evidence="1">
    <location>
        <begin position="300"/>
        <end position="324"/>
    </location>
</feature>
<feature type="compositionally biased region" description="Basic residues" evidence="1">
    <location>
        <begin position="312"/>
        <end position="321"/>
    </location>
</feature>
<dbReference type="InterPro" id="IPR005312">
    <property type="entry name" value="DUF1759"/>
</dbReference>
<dbReference type="Pfam" id="PF03564">
    <property type="entry name" value="DUF1759"/>
    <property type="match status" value="1"/>
</dbReference>